<keyword evidence="7" id="KW-0472">Membrane</keyword>
<evidence type="ECO:0000256" key="3">
    <source>
        <dbReference type="ARBA" id="ARBA00022679"/>
    </source>
</evidence>
<evidence type="ECO:0000313" key="11">
    <source>
        <dbReference type="Proteomes" id="UP000274504"/>
    </source>
</evidence>
<sequence>MTFNAVITYDNEYGENSNGNIAFALPGFDESKLLIYREIFNGGFSSIVGARDLTSGGAIAVKKVEFNYLGNIFTPVTDLQRTVLNKIRKQVNKIRELSKISVMKMLDFVSEPNRLVVVSEICLFGDLFNWMLQQHILKFRDILMVVNSLFRAFDFLHSQGYIHGYLNPTSVLFQTISPHSLIIKPDLSVKKELAYLLNNPLIAYQSCTAPEELKKLVDAFEKGQPKENDSAFFGTKEMDVWSIGVIILIAFTGVNFFQFDSINDLRQPFDVKLEEAFKHPIILMCSEKFFANLRKILAVDPSKRISAADGAAINWLEESKVADDDLNLLYIMEHDLLNSCKYYRIYGQRMVENLRMDIHLD</sequence>
<dbReference type="InterPro" id="IPR050205">
    <property type="entry name" value="CDPK_Ser/Thr_kinases"/>
</dbReference>
<organism evidence="13">
    <name type="scientific">Hymenolepis diminuta</name>
    <name type="common">Rat tapeworm</name>
    <dbReference type="NCBI Taxonomy" id="6216"/>
    <lineage>
        <taxon>Eukaryota</taxon>
        <taxon>Metazoa</taxon>
        <taxon>Spiralia</taxon>
        <taxon>Lophotrochozoa</taxon>
        <taxon>Platyhelminthes</taxon>
        <taxon>Cestoda</taxon>
        <taxon>Eucestoda</taxon>
        <taxon>Cyclophyllidea</taxon>
        <taxon>Hymenolepididae</taxon>
        <taxon>Hymenolepis</taxon>
    </lineage>
</organism>
<accession>A0A0R3SR01</accession>
<reference evidence="9 11" key="2">
    <citation type="submission" date="2018-11" db="EMBL/GenBank/DDBJ databases">
        <authorList>
            <consortium name="Pathogen Informatics"/>
        </authorList>
    </citation>
    <scope>NUCLEOTIDE SEQUENCE [LARGE SCALE GENOMIC DNA]</scope>
</reference>
<keyword evidence="3" id="KW-0808">Transferase</keyword>
<dbReference type="EMBL" id="CABIJS010000199">
    <property type="protein sequence ID" value="VUZ46004.1"/>
    <property type="molecule type" value="Genomic_DNA"/>
</dbReference>
<comment type="similarity">
    <text evidence="1">Belongs to the protein kinase superfamily. CAMK Ser/Thr protein kinase family.</text>
</comment>
<keyword evidence="4" id="KW-0547">Nucleotide-binding</keyword>
<name>A0A0R3SR01_HYMDI</name>
<gene>
    <name evidence="9" type="ORF">HDID_LOCUS7548</name>
    <name evidence="10" type="ORF">WMSIL1_LOCUS5945</name>
</gene>
<dbReference type="WBParaSite" id="HDID_0000755001-mRNA-1">
    <property type="protein sequence ID" value="HDID_0000755001-mRNA-1"/>
    <property type="gene ID" value="HDID_0000755001"/>
</dbReference>
<evidence type="ECO:0000256" key="4">
    <source>
        <dbReference type="ARBA" id="ARBA00022741"/>
    </source>
</evidence>
<dbReference type="SMART" id="SM00220">
    <property type="entry name" value="S_TKc"/>
    <property type="match status" value="1"/>
</dbReference>
<dbReference type="AlphaFoldDB" id="A0A0R3SR01"/>
<dbReference type="SUPFAM" id="SSF56112">
    <property type="entry name" value="Protein kinase-like (PK-like)"/>
    <property type="match status" value="1"/>
</dbReference>
<dbReference type="Gene3D" id="1.10.510.10">
    <property type="entry name" value="Transferase(Phosphotransferase) domain 1"/>
    <property type="match status" value="1"/>
</dbReference>
<dbReference type="OrthoDB" id="346907at2759"/>
<keyword evidence="7" id="KW-0812">Transmembrane</keyword>
<evidence type="ECO:0000256" key="7">
    <source>
        <dbReference type="SAM" id="Phobius"/>
    </source>
</evidence>
<evidence type="ECO:0000313" key="12">
    <source>
        <dbReference type="Proteomes" id="UP000321570"/>
    </source>
</evidence>
<dbReference type="PANTHER" id="PTHR24349">
    <property type="entry name" value="SERINE/THREONINE-PROTEIN KINASE"/>
    <property type="match status" value="1"/>
</dbReference>
<keyword evidence="5" id="KW-0418">Kinase</keyword>
<dbReference type="PROSITE" id="PS50011">
    <property type="entry name" value="PROTEIN_KINASE_DOM"/>
    <property type="match status" value="1"/>
</dbReference>
<evidence type="ECO:0000256" key="2">
    <source>
        <dbReference type="ARBA" id="ARBA00022527"/>
    </source>
</evidence>
<evidence type="ECO:0000256" key="5">
    <source>
        <dbReference type="ARBA" id="ARBA00022777"/>
    </source>
</evidence>
<evidence type="ECO:0000313" key="13">
    <source>
        <dbReference type="WBParaSite" id="HDID_0000755001-mRNA-1"/>
    </source>
</evidence>
<keyword evidence="7" id="KW-1133">Transmembrane helix</keyword>
<keyword evidence="12" id="KW-1185">Reference proteome</keyword>
<keyword evidence="2" id="KW-0723">Serine/threonine-protein kinase</keyword>
<evidence type="ECO:0000259" key="8">
    <source>
        <dbReference type="PROSITE" id="PS50011"/>
    </source>
</evidence>
<proteinExistence type="inferred from homology"/>
<protein>
    <submittedName>
        <fullName evidence="13">Protein kinase domain-containing protein</fullName>
    </submittedName>
</protein>
<dbReference type="Proteomes" id="UP000321570">
    <property type="component" value="Unassembled WGS sequence"/>
</dbReference>
<keyword evidence="6" id="KW-0067">ATP-binding</keyword>
<dbReference type="STRING" id="6216.A0A0R3SR01"/>
<dbReference type="EMBL" id="UYSG01010946">
    <property type="protein sequence ID" value="VDL59866.1"/>
    <property type="molecule type" value="Genomic_DNA"/>
</dbReference>
<evidence type="ECO:0000256" key="6">
    <source>
        <dbReference type="ARBA" id="ARBA00022840"/>
    </source>
</evidence>
<evidence type="ECO:0000256" key="1">
    <source>
        <dbReference type="ARBA" id="ARBA00006692"/>
    </source>
</evidence>
<feature type="domain" description="Protein kinase" evidence="8">
    <location>
        <begin position="33"/>
        <end position="316"/>
    </location>
</feature>
<dbReference type="GO" id="GO:0004674">
    <property type="term" value="F:protein serine/threonine kinase activity"/>
    <property type="evidence" value="ECO:0007669"/>
    <property type="project" value="UniProtKB-KW"/>
</dbReference>
<dbReference type="GO" id="GO:0005524">
    <property type="term" value="F:ATP binding"/>
    <property type="evidence" value="ECO:0007669"/>
    <property type="project" value="UniProtKB-KW"/>
</dbReference>
<dbReference type="InterPro" id="IPR000719">
    <property type="entry name" value="Prot_kinase_dom"/>
</dbReference>
<feature type="transmembrane region" description="Helical" evidence="7">
    <location>
        <begin position="240"/>
        <end position="257"/>
    </location>
</feature>
<evidence type="ECO:0000313" key="9">
    <source>
        <dbReference type="EMBL" id="VDL59866.1"/>
    </source>
</evidence>
<dbReference type="Proteomes" id="UP000274504">
    <property type="component" value="Unassembled WGS sequence"/>
</dbReference>
<dbReference type="InterPro" id="IPR011009">
    <property type="entry name" value="Kinase-like_dom_sf"/>
</dbReference>
<evidence type="ECO:0000313" key="10">
    <source>
        <dbReference type="EMBL" id="VUZ46004.1"/>
    </source>
</evidence>
<reference evidence="13" key="1">
    <citation type="submission" date="2017-02" db="UniProtKB">
        <authorList>
            <consortium name="WormBaseParasite"/>
        </authorList>
    </citation>
    <scope>IDENTIFICATION</scope>
</reference>
<reference evidence="10 12" key="3">
    <citation type="submission" date="2019-07" db="EMBL/GenBank/DDBJ databases">
        <authorList>
            <person name="Jastrzebski P J."/>
            <person name="Paukszto L."/>
            <person name="Jastrzebski P J."/>
        </authorList>
    </citation>
    <scope>NUCLEOTIDE SEQUENCE [LARGE SCALE GENOMIC DNA]</scope>
    <source>
        <strain evidence="10 12">WMS-il1</strain>
    </source>
</reference>
<dbReference type="Pfam" id="PF00069">
    <property type="entry name" value="Pkinase"/>
    <property type="match status" value="1"/>
</dbReference>